<evidence type="ECO:0000256" key="1">
    <source>
        <dbReference type="SAM" id="SignalP"/>
    </source>
</evidence>
<feature type="chain" id="PRO_5013466935" evidence="1">
    <location>
        <begin position="23"/>
        <end position="485"/>
    </location>
</feature>
<dbReference type="EMBL" id="LN899819">
    <property type="protein sequence ID" value="CUV14884.1"/>
    <property type="molecule type" value="Genomic_DNA"/>
</dbReference>
<gene>
    <name evidence="2" type="ORF">RUN39_v1_980015</name>
</gene>
<proteinExistence type="predicted"/>
<dbReference type="AlphaFoldDB" id="A0A0S4TXV3"/>
<evidence type="ECO:0000313" key="2">
    <source>
        <dbReference type="EMBL" id="CUV14884.1"/>
    </source>
</evidence>
<name>A0A0S4TXV3_RALSL</name>
<keyword evidence="1" id="KW-0732">Signal</keyword>
<reference evidence="2" key="1">
    <citation type="submission" date="2015-10" db="EMBL/GenBank/DDBJ databases">
        <authorList>
            <person name="Gilbert D.G."/>
        </authorList>
    </citation>
    <scope>NUCLEOTIDE SEQUENCE</scope>
    <source>
        <strain evidence="2">Phyl III-seqv23</strain>
    </source>
</reference>
<dbReference type="PATRIC" id="fig|305.106.peg.3717"/>
<sequence>MSVCAGLSLLLSGASCFGAVGARPVAAGDEPALDGVVDSAMDVVRRHDDTGRQAATANDSGLSYSGRRYAEAAMTLYNYRQALAVPMPPATDTPSWRARTDVDWQAHIKGFGPWSFTVSDRFNLQRGESDYWSTDSLSRNDLRELYATYSQGTSLMDVGRINVRSGVAAGYNPTDYFRPRSVVERVSQDPAVLRENRLGTIALRVQQVYALGAWSATLAPRLATTPAVDLRGQTGWQPQFGRTNNSTRLKLDANYAIAPNFAPEISTLIEKDRNLFGLNLTRALGDRVTGMLEWSGGWQRNLLARAYAAGVAEGRFPAGVRPLLPYDNALRFRQDLASGVSLAVSGNLDVSVEYDFHQGAMSSGDWNRWVAAGAKAQHSANAAAQLGQLQYLREFALDEQEPMSRQNLFWRAEWRNSPASNVTLVYLGILNLHDRSSLQQLTARWDYSKKWSFSVILNRYLGGADTEYGSYQTDMSLLANAICYF</sequence>
<organism evidence="2">
    <name type="scientific">Ralstonia solanacearum</name>
    <name type="common">Pseudomonas solanacearum</name>
    <dbReference type="NCBI Taxonomy" id="305"/>
    <lineage>
        <taxon>Bacteria</taxon>
        <taxon>Pseudomonadati</taxon>
        <taxon>Pseudomonadota</taxon>
        <taxon>Betaproteobacteria</taxon>
        <taxon>Burkholderiales</taxon>
        <taxon>Burkholderiaceae</taxon>
        <taxon>Ralstonia</taxon>
        <taxon>Ralstonia solanacearum species complex</taxon>
    </lineage>
</organism>
<feature type="signal peptide" evidence="1">
    <location>
        <begin position="1"/>
        <end position="22"/>
    </location>
</feature>
<protein>
    <submittedName>
        <fullName evidence="2">Uncharacterized protein</fullName>
    </submittedName>
</protein>
<accession>A0A0S4TXV3</accession>